<dbReference type="OrthoDB" id="9813771at2"/>
<protein>
    <recommendedName>
        <fullName evidence="6">Impact N-terminal domain-containing protein</fullName>
    </recommendedName>
</protein>
<dbReference type="RefSeq" id="WP_008854494.1">
    <property type="nucleotide sequence ID" value="NZ_AGFR01000009.1"/>
</dbReference>
<dbReference type="GO" id="GO:0006446">
    <property type="term" value="P:regulation of translational initiation"/>
    <property type="evidence" value="ECO:0007669"/>
    <property type="project" value="TreeGrafter"/>
</dbReference>
<dbReference type="InterPro" id="IPR015269">
    <property type="entry name" value="UPF0029_Impact_C"/>
</dbReference>
<dbReference type="Gene3D" id="3.30.230.30">
    <property type="entry name" value="Impact, N-terminal domain"/>
    <property type="match status" value="1"/>
</dbReference>
<reference evidence="4 5" key="1">
    <citation type="submission" date="2011-10" db="EMBL/GenBank/DDBJ databases">
        <title>Genome Sequence of Commensalibacter intestini A911, isolated from Drosophila gut.</title>
        <authorList>
            <person name="Lee W.-J."/>
            <person name="Kim E.-K."/>
        </authorList>
    </citation>
    <scope>NUCLEOTIDE SEQUENCE [LARGE SCALE GENOMIC DNA]</scope>
    <source>
        <strain evidence="4 5">A911</strain>
    </source>
</reference>
<dbReference type="EMBL" id="AGFR01000009">
    <property type="protein sequence ID" value="EHD13312.1"/>
    <property type="molecule type" value="Genomic_DNA"/>
</dbReference>
<dbReference type="InterPro" id="IPR020568">
    <property type="entry name" value="Ribosomal_Su5_D2-typ_SF"/>
</dbReference>
<dbReference type="AlphaFoldDB" id="G6F1K8"/>
<comment type="similarity">
    <text evidence="1">Belongs to the IMPACT family.</text>
</comment>
<dbReference type="InterPro" id="IPR023582">
    <property type="entry name" value="Impact"/>
</dbReference>
<feature type="domain" description="UPF0029" evidence="3">
    <location>
        <begin position="139"/>
        <end position="192"/>
    </location>
</feature>
<dbReference type="SUPFAM" id="SSF54211">
    <property type="entry name" value="Ribosomal protein S5 domain 2-like"/>
    <property type="match status" value="1"/>
</dbReference>
<evidence type="ECO:0000259" key="3">
    <source>
        <dbReference type="Pfam" id="PF09186"/>
    </source>
</evidence>
<dbReference type="GO" id="GO:0032561">
    <property type="term" value="F:guanyl ribonucleotide binding"/>
    <property type="evidence" value="ECO:0007669"/>
    <property type="project" value="UniProtKB-ARBA"/>
</dbReference>
<evidence type="ECO:0008006" key="6">
    <source>
        <dbReference type="Google" id="ProtNLM"/>
    </source>
</evidence>
<organism evidence="4 5">
    <name type="scientific">Commensalibacter intestini A911</name>
    <dbReference type="NCBI Taxonomy" id="1088868"/>
    <lineage>
        <taxon>Bacteria</taxon>
        <taxon>Pseudomonadati</taxon>
        <taxon>Pseudomonadota</taxon>
        <taxon>Alphaproteobacteria</taxon>
        <taxon>Acetobacterales</taxon>
        <taxon>Acetobacteraceae</taxon>
    </lineage>
</organism>
<evidence type="ECO:0000313" key="4">
    <source>
        <dbReference type="EMBL" id="EHD13312.1"/>
    </source>
</evidence>
<dbReference type="PANTHER" id="PTHR16301:SF20">
    <property type="entry name" value="IMPACT FAMILY MEMBER YIGZ"/>
    <property type="match status" value="1"/>
</dbReference>
<sequence>MSDSSIIYRLVEHYQYEQEIKKSIFLAHAVPVTSEDQVHEWLEKLRVLEARHNCWAYRIGQKYRSDDDGEPSGTAGRPILQVIEKQNFDQVLILVVRWFGGIKLGAGGLIRAYGGTAAECLRQAPCAEYIPQKTVSILCAFSDHALLKARIAEYDAQIIGEEFGAEVEMKITVPKNAYTALYDRVLDLTRGQAAIIDTEEAEN</sequence>
<dbReference type="GO" id="GO:0005737">
    <property type="term" value="C:cytoplasm"/>
    <property type="evidence" value="ECO:0007669"/>
    <property type="project" value="TreeGrafter"/>
</dbReference>
<dbReference type="Pfam" id="PF09186">
    <property type="entry name" value="DUF1949"/>
    <property type="match status" value="1"/>
</dbReference>
<dbReference type="InterPro" id="IPR001498">
    <property type="entry name" value="Impact_N"/>
</dbReference>
<dbReference type="Gene3D" id="3.30.70.240">
    <property type="match status" value="1"/>
</dbReference>
<evidence type="ECO:0000313" key="5">
    <source>
        <dbReference type="Proteomes" id="UP000005939"/>
    </source>
</evidence>
<gene>
    <name evidence="4" type="ORF">CIN_15040</name>
</gene>
<comment type="caution">
    <text evidence="4">The sequence shown here is derived from an EMBL/GenBank/DDBJ whole genome shotgun (WGS) entry which is preliminary data.</text>
</comment>
<dbReference type="eggNOG" id="COG1739">
    <property type="taxonomic scope" value="Bacteria"/>
</dbReference>
<dbReference type="GO" id="GO:0017111">
    <property type="term" value="F:ribonucleoside triphosphate phosphatase activity"/>
    <property type="evidence" value="ECO:0007669"/>
    <property type="project" value="UniProtKB-ARBA"/>
</dbReference>
<dbReference type="InterPro" id="IPR035647">
    <property type="entry name" value="EFG_III/V"/>
</dbReference>
<evidence type="ECO:0000256" key="1">
    <source>
        <dbReference type="ARBA" id="ARBA00007665"/>
    </source>
</evidence>
<dbReference type="PATRIC" id="fig|1088868.3.peg.1512"/>
<dbReference type="Proteomes" id="UP000005939">
    <property type="component" value="Unassembled WGS sequence"/>
</dbReference>
<feature type="domain" description="Impact N-terminal" evidence="2">
    <location>
        <begin position="21"/>
        <end position="121"/>
    </location>
</feature>
<dbReference type="STRING" id="1088868.CIN_15040"/>
<dbReference type="Pfam" id="PF01205">
    <property type="entry name" value="Impact_N"/>
    <property type="match status" value="1"/>
</dbReference>
<accession>G6F1K8</accession>
<name>G6F1K8_9PROT</name>
<dbReference type="SUPFAM" id="SSF54980">
    <property type="entry name" value="EF-G C-terminal domain-like"/>
    <property type="match status" value="1"/>
</dbReference>
<proteinExistence type="inferred from homology"/>
<evidence type="ECO:0000259" key="2">
    <source>
        <dbReference type="Pfam" id="PF01205"/>
    </source>
</evidence>
<dbReference type="PANTHER" id="PTHR16301">
    <property type="entry name" value="IMPACT-RELATED"/>
    <property type="match status" value="1"/>
</dbReference>
<dbReference type="InterPro" id="IPR036956">
    <property type="entry name" value="Impact_N_sf"/>
</dbReference>